<dbReference type="Proteomes" id="UP000318102">
    <property type="component" value="Unassembled WGS sequence"/>
</dbReference>
<dbReference type="OrthoDB" id="2448863at2"/>
<dbReference type="RefSeq" id="WP_144990231.1">
    <property type="nucleotide sequence ID" value="NZ_VNJK01000001.1"/>
</dbReference>
<reference evidence="3 4" key="1">
    <citation type="submission" date="2019-07" db="EMBL/GenBank/DDBJ databases">
        <authorList>
            <person name="Kim J."/>
        </authorList>
    </citation>
    <scope>NUCLEOTIDE SEQUENCE [LARGE SCALE GENOMIC DNA]</scope>
    <source>
        <strain evidence="3 4">N4</strain>
    </source>
</reference>
<dbReference type="AlphaFoldDB" id="A0A559J152"/>
<feature type="transmembrane region" description="Helical" evidence="2">
    <location>
        <begin position="236"/>
        <end position="262"/>
    </location>
</feature>
<keyword evidence="2" id="KW-1133">Transmembrane helix</keyword>
<keyword evidence="2" id="KW-0472">Membrane</keyword>
<name>A0A559J152_9BACL</name>
<sequence length="268" mass="29751">MSITCSNCQHTTDEGVFCIHCGAKLPEKIQGEAHSSQPLSSSQRVSYGEAQLNQGTEPTSNSMLTKERMQKASESSKMYASYVMDNIRSPYQRLQTISQSHLIQALVTMGIYALLIPLILYIQLQSSIGLFGDVPFFETVVKPFLGYIVFLLLIGAITFGVIVLNRYQASYTEVIARFGTILLPFVGLLILAILMSLLNIGMFILPLLIAFTGAIFVAPLLVLLSYHEPGCERIDLMYSILLIIVGAYVTIRIMSEVLLSFVSQLFRF</sequence>
<feature type="region of interest" description="Disordered" evidence="1">
    <location>
        <begin position="46"/>
        <end position="66"/>
    </location>
</feature>
<feature type="compositionally biased region" description="Polar residues" evidence="1">
    <location>
        <begin position="51"/>
        <end position="64"/>
    </location>
</feature>
<protein>
    <submittedName>
        <fullName evidence="3">Zinc ribbon domain-containing protein</fullName>
    </submittedName>
</protein>
<accession>A0A559J152</accession>
<evidence type="ECO:0000313" key="4">
    <source>
        <dbReference type="Proteomes" id="UP000318102"/>
    </source>
</evidence>
<feature type="transmembrane region" description="Helical" evidence="2">
    <location>
        <begin position="203"/>
        <end position="224"/>
    </location>
</feature>
<keyword evidence="2" id="KW-0812">Transmembrane</keyword>
<keyword evidence="4" id="KW-1185">Reference proteome</keyword>
<evidence type="ECO:0000256" key="2">
    <source>
        <dbReference type="SAM" id="Phobius"/>
    </source>
</evidence>
<gene>
    <name evidence="3" type="ORF">FPZ44_11330</name>
</gene>
<feature type="transmembrane region" description="Helical" evidence="2">
    <location>
        <begin position="102"/>
        <end position="124"/>
    </location>
</feature>
<proteinExistence type="predicted"/>
<organism evidence="3 4">
    <name type="scientific">Paenibacillus agilis</name>
    <dbReference type="NCBI Taxonomy" id="3020863"/>
    <lineage>
        <taxon>Bacteria</taxon>
        <taxon>Bacillati</taxon>
        <taxon>Bacillota</taxon>
        <taxon>Bacilli</taxon>
        <taxon>Bacillales</taxon>
        <taxon>Paenibacillaceae</taxon>
        <taxon>Paenibacillus</taxon>
    </lineage>
</organism>
<evidence type="ECO:0000256" key="1">
    <source>
        <dbReference type="SAM" id="MobiDB-lite"/>
    </source>
</evidence>
<comment type="caution">
    <text evidence="3">The sequence shown here is derived from an EMBL/GenBank/DDBJ whole genome shotgun (WGS) entry which is preliminary data.</text>
</comment>
<feature type="transmembrane region" description="Helical" evidence="2">
    <location>
        <begin position="176"/>
        <end position="197"/>
    </location>
</feature>
<feature type="transmembrane region" description="Helical" evidence="2">
    <location>
        <begin position="144"/>
        <end position="164"/>
    </location>
</feature>
<evidence type="ECO:0000313" key="3">
    <source>
        <dbReference type="EMBL" id="TVX93597.1"/>
    </source>
</evidence>
<dbReference type="EMBL" id="VNJK01000001">
    <property type="protein sequence ID" value="TVX93597.1"/>
    <property type="molecule type" value="Genomic_DNA"/>
</dbReference>